<protein>
    <submittedName>
        <fullName evidence="2">Uncharacterized protein</fullName>
    </submittedName>
</protein>
<organism evidence="2 3">
    <name type="scientific">Cyberlindnera jadinii (strain ATCC 18201 / CBS 1600 / BCRC 20928 / JCM 3617 / NBRC 0987 / NRRL Y-1542)</name>
    <name type="common">Torula yeast</name>
    <name type="synonym">Candida utilis</name>
    <dbReference type="NCBI Taxonomy" id="983966"/>
    <lineage>
        <taxon>Eukaryota</taxon>
        <taxon>Fungi</taxon>
        <taxon>Dikarya</taxon>
        <taxon>Ascomycota</taxon>
        <taxon>Saccharomycotina</taxon>
        <taxon>Saccharomycetes</taxon>
        <taxon>Phaffomycetales</taxon>
        <taxon>Phaffomycetaceae</taxon>
        <taxon>Cyberlindnera</taxon>
    </lineage>
</organism>
<feature type="signal peptide" evidence="1">
    <location>
        <begin position="1"/>
        <end position="15"/>
    </location>
</feature>
<evidence type="ECO:0000256" key="1">
    <source>
        <dbReference type="SAM" id="SignalP"/>
    </source>
</evidence>
<accession>A0A0H5C7D0</accession>
<gene>
    <name evidence="2" type="ORF">BN1211_4497</name>
</gene>
<evidence type="ECO:0000313" key="2">
    <source>
        <dbReference type="EMBL" id="CEP23832.1"/>
    </source>
</evidence>
<sequence>MKLVLVLSMVSLCLAVHVCPKDYTGIRIIQQQNFYVELKSWKDELQTVVCNKGKIISDSLSSSLAIPKSVCFNSACFKIGLTRLHSQIDQSLVFPVNSTIAGVFEIVRGEGSSDEQLMPYAPLLQDDIQRSWLHIGRNVKSWNIPLYYTGEALDSKWYEAISANEKYTVSKESINKLKSLKPLVWREIWKHLSLYKENLNSLRDYTSSVGASSLKKNQRVQLPKVDLLKQFLKPTVDALAERRFDVGEKIPTNVFLILSRALPTPVFVNLVLFIGDLYNSVKLHPVDEIHSEYQSN</sequence>
<proteinExistence type="predicted"/>
<evidence type="ECO:0000313" key="3">
    <source>
        <dbReference type="Proteomes" id="UP000038830"/>
    </source>
</evidence>
<dbReference type="AlphaFoldDB" id="A0A0H5C7D0"/>
<dbReference type="Proteomes" id="UP000038830">
    <property type="component" value="Unassembled WGS sequence"/>
</dbReference>
<name>A0A0H5C7D0_CYBJN</name>
<reference evidence="3" key="1">
    <citation type="journal article" date="2015" name="J. Biotechnol.">
        <title>The structure of the Cyberlindnera jadinii genome and its relation to Candida utilis analyzed by the occurrence of single nucleotide polymorphisms.</title>
        <authorList>
            <person name="Rupp O."/>
            <person name="Brinkrolf K."/>
            <person name="Buerth C."/>
            <person name="Kunigo M."/>
            <person name="Schneider J."/>
            <person name="Jaenicke S."/>
            <person name="Goesmann A."/>
            <person name="Puehler A."/>
            <person name="Jaeger K.-E."/>
            <person name="Ernst J.F."/>
        </authorList>
    </citation>
    <scope>NUCLEOTIDE SEQUENCE [LARGE SCALE GENOMIC DNA]</scope>
    <source>
        <strain evidence="3">ATCC 18201 / CBS 1600 / BCRC 20928 / JCM 3617 / NBRC 0987 / NRRL Y-1542</strain>
    </source>
</reference>
<feature type="chain" id="PRO_5013266361" evidence="1">
    <location>
        <begin position="16"/>
        <end position="296"/>
    </location>
</feature>
<keyword evidence="1" id="KW-0732">Signal</keyword>
<dbReference type="EMBL" id="CDQK01000005">
    <property type="protein sequence ID" value="CEP23832.1"/>
    <property type="molecule type" value="Genomic_DNA"/>
</dbReference>